<feature type="transmembrane region" description="Helical" evidence="1">
    <location>
        <begin position="34"/>
        <end position="54"/>
    </location>
</feature>
<gene>
    <name evidence="2" type="ORF">BG261_10090</name>
</gene>
<dbReference type="EMBL" id="MKIR01000004">
    <property type="protein sequence ID" value="OFI49985.1"/>
    <property type="molecule type" value="Genomic_DNA"/>
</dbReference>
<dbReference type="Pfam" id="PF03729">
    <property type="entry name" value="DUF308"/>
    <property type="match status" value="2"/>
</dbReference>
<reference evidence="3" key="1">
    <citation type="submission" date="2016-09" db="EMBL/GenBank/DDBJ databases">
        <title>Draft genome sequence of a novel species of the family Streptococcaceae isolated from flowers.</title>
        <authorList>
            <person name="Chuah L.-O."/>
            <person name="Yap K.-P."/>
            <person name="Thong K.L."/>
            <person name="Liong M.T."/>
            <person name="Ahmad R."/>
            <person name="Rusul G."/>
        </authorList>
    </citation>
    <scope>NUCLEOTIDE SEQUENCE [LARGE SCALE GENOMIC DNA]</scope>
    <source>
        <strain evidence="3">DF1</strain>
    </source>
</reference>
<evidence type="ECO:0000256" key="1">
    <source>
        <dbReference type="SAM" id="Phobius"/>
    </source>
</evidence>
<feature type="transmembrane region" description="Helical" evidence="1">
    <location>
        <begin position="122"/>
        <end position="142"/>
    </location>
</feature>
<dbReference type="GO" id="GO:0005886">
    <property type="term" value="C:plasma membrane"/>
    <property type="evidence" value="ECO:0007669"/>
    <property type="project" value="TreeGrafter"/>
</dbReference>
<accession>A0A1E8GP20</accession>
<evidence type="ECO:0000313" key="2">
    <source>
        <dbReference type="EMBL" id="OFI49985.1"/>
    </source>
</evidence>
<keyword evidence="3" id="KW-1185">Reference proteome</keyword>
<keyword evidence="1" id="KW-0812">Transmembrane</keyword>
<evidence type="ECO:0008006" key="4">
    <source>
        <dbReference type="Google" id="ProtNLM"/>
    </source>
</evidence>
<name>A0A1E8GP20_9LACT</name>
<dbReference type="STRING" id="1859473.BG261_10090"/>
<dbReference type="PANTHER" id="PTHR34989:SF1">
    <property type="entry name" value="PROTEIN HDED"/>
    <property type="match status" value="1"/>
</dbReference>
<feature type="transmembrane region" description="Helical" evidence="1">
    <location>
        <begin position="9"/>
        <end position="28"/>
    </location>
</feature>
<organism evidence="2 3">
    <name type="scientific">Floricoccus tropicus</name>
    <dbReference type="NCBI Taxonomy" id="1859473"/>
    <lineage>
        <taxon>Bacteria</taxon>
        <taxon>Bacillati</taxon>
        <taxon>Bacillota</taxon>
        <taxon>Bacilli</taxon>
        <taxon>Lactobacillales</taxon>
        <taxon>Streptococcaceae</taxon>
        <taxon>Floricoccus</taxon>
    </lineage>
</organism>
<comment type="caution">
    <text evidence="2">The sequence shown here is derived from an EMBL/GenBank/DDBJ whole genome shotgun (WGS) entry which is preliminary data.</text>
</comment>
<sequence>MFKKEKRGLIIAGIVMAILGIIALVHPAHSLEAIIIIVGVFSIINAVIAGYIAFTTRFKELRSREILDMFLNAIVGLIFLFSPDTAAGTIALMFAFWIIFLSVSNLSLAFSGFGISGLSRVLLVLVGVFGIFAGVSMLLNWGVSAASFIWFVGIFLVSEGIATILSGFMLPSDEI</sequence>
<feature type="transmembrane region" description="Helical" evidence="1">
    <location>
        <begin position="89"/>
        <end position="110"/>
    </location>
</feature>
<keyword evidence="1" id="KW-1133">Transmembrane helix</keyword>
<feature type="transmembrane region" description="Helical" evidence="1">
    <location>
        <begin position="66"/>
        <end position="83"/>
    </location>
</feature>
<proteinExistence type="predicted"/>
<dbReference type="OrthoDB" id="193343at2"/>
<dbReference type="PANTHER" id="PTHR34989">
    <property type="entry name" value="PROTEIN HDED"/>
    <property type="match status" value="1"/>
</dbReference>
<dbReference type="Proteomes" id="UP000178622">
    <property type="component" value="Unassembled WGS sequence"/>
</dbReference>
<evidence type="ECO:0000313" key="3">
    <source>
        <dbReference type="Proteomes" id="UP000178622"/>
    </source>
</evidence>
<dbReference type="AlphaFoldDB" id="A0A1E8GP20"/>
<feature type="transmembrane region" description="Helical" evidence="1">
    <location>
        <begin position="148"/>
        <end position="170"/>
    </location>
</feature>
<dbReference type="InterPro" id="IPR052712">
    <property type="entry name" value="Acid_resist_chaperone_HdeD"/>
</dbReference>
<dbReference type="InterPro" id="IPR005325">
    <property type="entry name" value="DUF308_memb"/>
</dbReference>
<dbReference type="RefSeq" id="WP_070791648.1">
    <property type="nucleotide sequence ID" value="NZ_MKIR01000004.1"/>
</dbReference>
<keyword evidence="1" id="KW-0472">Membrane</keyword>
<protein>
    <recommendedName>
        <fullName evidence="4">Acid-resistance membrane protein</fullName>
    </recommendedName>
</protein>